<feature type="region of interest" description="Disordered" evidence="1">
    <location>
        <begin position="123"/>
        <end position="147"/>
    </location>
</feature>
<reference evidence="2 3" key="1">
    <citation type="submission" date="2014-10" db="EMBL/GenBank/DDBJ databases">
        <title>Whole genome sequence of Francisella endociliophora strain FSC1006, isolated from a laboratory culture of the marine ciliate Euplotes raikovi.</title>
        <authorList>
            <person name="Granberg M."/>
            <person name="Backman S."/>
            <person name="Lundmark E."/>
            <person name="Nilsson E."/>
            <person name="Karlsson E."/>
            <person name="Thelaus J."/>
            <person name="Ohrman C."/>
            <person name="Larkeryd A."/>
            <person name="Stenberg P."/>
        </authorList>
    </citation>
    <scope>NUCLEOTIDE SEQUENCE [LARGE SCALE GENOMIC DNA]</scope>
    <source>
        <strain evidence="2 3">FSC1006</strain>
    </source>
</reference>
<dbReference type="KEGG" id="frf:LO80_01775"/>
<protein>
    <submittedName>
        <fullName evidence="2">Uncharacterized protein</fullName>
    </submittedName>
</protein>
<organism evidence="2 3">
    <name type="scientific">Candidatus Francisella endociliophora</name>
    <dbReference type="NCBI Taxonomy" id="653937"/>
    <lineage>
        <taxon>Bacteria</taxon>
        <taxon>Pseudomonadati</taxon>
        <taxon>Pseudomonadota</taxon>
        <taxon>Gammaproteobacteria</taxon>
        <taxon>Thiotrichales</taxon>
        <taxon>Francisellaceae</taxon>
        <taxon>Francisella</taxon>
    </lineage>
</organism>
<dbReference type="Proteomes" id="UP000029672">
    <property type="component" value="Chromosome"/>
</dbReference>
<proteinExistence type="predicted"/>
<dbReference type="EMBL" id="CP009574">
    <property type="protein sequence ID" value="AIT08829.1"/>
    <property type="molecule type" value="Genomic_DNA"/>
</dbReference>
<sequence length="147" mass="16695">MKKKLIIASIVLLVVAISGGLYYNHNEEVIEEQEQLAKEKANMPKPSDYCLITYQQSSDNGKNWHTVIINSGKKPVYKAQCWKKYIHILDGFKASINHDDGIWHSKLKDGKIIAHPSMHFSDKPFEAEHTSTTKAGKDTQNKSKQNN</sequence>
<gene>
    <name evidence="2" type="ORF">LO80_01775</name>
</gene>
<dbReference type="STRING" id="1547445.LO80_01775"/>
<feature type="compositionally biased region" description="Basic and acidic residues" evidence="1">
    <location>
        <begin position="123"/>
        <end position="141"/>
    </location>
</feature>
<keyword evidence="3" id="KW-1185">Reference proteome</keyword>
<dbReference type="RefSeq" id="WP_040008012.1">
    <property type="nucleotide sequence ID" value="NZ_CP009574.1"/>
</dbReference>
<dbReference type="AlphaFoldDB" id="A0A097EMN2"/>
<name>A0A097EMN2_9GAMM</name>
<evidence type="ECO:0000256" key="1">
    <source>
        <dbReference type="SAM" id="MobiDB-lite"/>
    </source>
</evidence>
<evidence type="ECO:0000313" key="3">
    <source>
        <dbReference type="Proteomes" id="UP000029672"/>
    </source>
</evidence>
<evidence type="ECO:0000313" key="2">
    <source>
        <dbReference type="EMBL" id="AIT08829.1"/>
    </source>
</evidence>
<accession>A0A097EMN2</accession>
<dbReference type="HOGENOM" id="CLU_147923_0_0_6"/>